<dbReference type="InterPro" id="IPR036565">
    <property type="entry name" value="Mur-like_cat_sf"/>
</dbReference>
<dbReference type="STRING" id="1300347.I601_2734"/>
<keyword evidence="4 19" id="KW-1003">Cell membrane</keyword>
<comment type="catalytic activity">
    <reaction evidence="17 18">
        <text>UDP-N-acetyl-alpha-D-muramate + L-alanine + ATP = UDP-N-acetyl-alpha-D-muramoyl-L-alanine + ADP + phosphate + H(+)</text>
        <dbReference type="Rhea" id="RHEA:23372"/>
        <dbReference type="ChEBI" id="CHEBI:15378"/>
        <dbReference type="ChEBI" id="CHEBI:30616"/>
        <dbReference type="ChEBI" id="CHEBI:43474"/>
        <dbReference type="ChEBI" id="CHEBI:57972"/>
        <dbReference type="ChEBI" id="CHEBI:70757"/>
        <dbReference type="ChEBI" id="CHEBI:83898"/>
        <dbReference type="ChEBI" id="CHEBI:456216"/>
        <dbReference type="EC" id="6.3.2.8"/>
    </reaction>
</comment>
<evidence type="ECO:0000256" key="14">
    <source>
        <dbReference type="ARBA" id="ARBA00023136"/>
    </source>
</evidence>
<keyword evidence="5 18" id="KW-0963">Cytoplasm</keyword>
<dbReference type="GO" id="GO:0005737">
    <property type="term" value="C:cytoplasm"/>
    <property type="evidence" value="ECO:0007669"/>
    <property type="project" value="UniProtKB-SubCell"/>
</dbReference>
<comment type="similarity">
    <text evidence="19">Belongs to the FtsQ/DivIB family. FtsQ subfamily.</text>
</comment>
<comment type="pathway">
    <text evidence="3 18">Cell wall biogenesis; peptidoglycan biosynthesis.</text>
</comment>
<comment type="similarity">
    <text evidence="18">Belongs to the MurCDEF family.</text>
</comment>
<protein>
    <recommendedName>
        <fullName evidence="18 19">Multifunctional fusion protein</fullName>
    </recommendedName>
    <domain>
        <recommendedName>
            <fullName evidence="18">UDP-N-acetylmuramate--L-alanine ligase</fullName>
            <ecNumber evidence="18">6.3.2.8</ecNumber>
        </recommendedName>
        <alternativeName>
            <fullName evidence="18">UDP-N-acetylmuramoyl-L-alanine synthetase</fullName>
        </alternativeName>
    </domain>
    <domain>
        <recommendedName>
            <fullName evidence="19">Cell division protein FtsQ</fullName>
        </recommendedName>
    </domain>
</protein>
<evidence type="ECO:0000256" key="4">
    <source>
        <dbReference type="ARBA" id="ARBA00022475"/>
    </source>
</evidence>
<dbReference type="RefSeq" id="WP_237089414.1">
    <property type="nucleotide sequence ID" value="NZ_CP015079.1"/>
</dbReference>
<dbReference type="Pfam" id="PF01225">
    <property type="entry name" value="Mur_ligase"/>
    <property type="match status" value="1"/>
</dbReference>
<feature type="transmembrane region" description="Helical" evidence="19">
    <location>
        <begin position="495"/>
        <end position="516"/>
    </location>
</feature>
<dbReference type="InterPro" id="IPR013685">
    <property type="entry name" value="POTRA_FtsQ_type"/>
</dbReference>
<keyword evidence="14 19" id="KW-0472">Membrane</keyword>
<dbReference type="GO" id="GO:0032153">
    <property type="term" value="C:cell division site"/>
    <property type="evidence" value="ECO:0007669"/>
    <property type="project" value="UniProtKB-UniRule"/>
</dbReference>
<dbReference type="SUPFAM" id="SSF53244">
    <property type="entry name" value="MurD-like peptide ligases, peptide-binding domain"/>
    <property type="match status" value="1"/>
</dbReference>
<dbReference type="Pfam" id="PF08245">
    <property type="entry name" value="Mur_ligase_M"/>
    <property type="match status" value="1"/>
</dbReference>
<evidence type="ECO:0000256" key="3">
    <source>
        <dbReference type="ARBA" id="ARBA00004752"/>
    </source>
</evidence>
<dbReference type="EC" id="6.3.2.8" evidence="18"/>
<dbReference type="Pfam" id="PF03799">
    <property type="entry name" value="FtsQ_DivIB_C"/>
    <property type="match status" value="1"/>
</dbReference>
<keyword evidence="11 18" id="KW-0133">Cell shape</keyword>
<keyword evidence="12 18" id="KW-0573">Peptidoglycan synthesis</keyword>
<evidence type="ECO:0000256" key="11">
    <source>
        <dbReference type="ARBA" id="ARBA00022960"/>
    </source>
</evidence>
<dbReference type="GO" id="GO:0071555">
    <property type="term" value="P:cell wall organization"/>
    <property type="evidence" value="ECO:0007669"/>
    <property type="project" value="UniProtKB-KW"/>
</dbReference>
<dbReference type="SUPFAM" id="SSF51984">
    <property type="entry name" value="MurCD N-terminal domain"/>
    <property type="match status" value="1"/>
</dbReference>
<keyword evidence="15 19" id="KW-0131">Cell cycle</keyword>
<evidence type="ECO:0000256" key="1">
    <source>
        <dbReference type="ARBA" id="ARBA00004370"/>
    </source>
</evidence>
<dbReference type="GO" id="GO:0005524">
    <property type="term" value="F:ATP binding"/>
    <property type="evidence" value="ECO:0007669"/>
    <property type="project" value="UniProtKB-UniRule"/>
</dbReference>
<evidence type="ECO:0000256" key="13">
    <source>
        <dbReference type="ARBA" id="ARBA00022989"/>
    </source>
</evidence>
<dbReference type="InterPro" id="IPR005758">
    <property type="entry name" value="UDP-N-AcMur_Ala_ligase_MurC"/>
</dbReference>
<dbReference type="KEGG" id="ndk:I601_2734"/>
<dbReference type="PANTHER" id="PTHR43445">
    <property type="entry name" value="UDP-N-ACETYLMURAMATE--L-ALANINE LIGASE-RELATED"/>
    <property type="match status" value="1"/>
</dbReference>
<dbReference type="SUPFAM" id="SSF53623">
    <property type="entry name" value="MurD-like peptide ligases, catalytic domain"/>
    <property type="match status" value="1"/>
</dbReference>
<feature type="binding site" evidence="18">
    <location>
        <begin position="125"/>
        <end position="131"/>
    </location>
    <ligand>
        <name>ATP</name>
        <dbReference type="ChEBI" id="CHEBI:30616"/>
    </ligand>
</feature>
<keyword evidence="6 18" id="KW-0436">Ligase</keyword>
<accession>A0A1A9GNA8</accession>
<dbReference type="Pfam" id="PF08478">
    <property type="entry name" value="POTRA_1"/>
    <property type="match status" value="1"/>
</dbReference>
<dbReference type="Gene3D" id="3.10.20.310">
    <property type="entry name" value="membrane protein fhac"/>
    <property type="match status" value="1"/>
</dbReference>
<feature type="domain" description="POTRA" evidence="20">
    <location>
        <begin position="521"/>
        <end position="589"/>
    </location>
</feature>
<keyword evidence="13 19" id="KW-1133">Transmembrane helix</keyword>
<dbReference type="InterPro" id="IPR000713">
    <property type="entry name" value="Mur_ligase_N"/>
</dbReference>
<evidence type="ECO:0000256" key="9">
    <source>
        <dbReference type="ARBA" id="ARBA00022741"/>
    </source>
</evidence>
<dbReference type="InterPro" id="IPR004101">
    <property type="entry name" value="Mur_ligase_C"/>
</dbReference>
<dbReference type="PANTHER" id="PTHR43445:SF3">
    <property type="entry name" value="UDP-N-ACETYLMURAMATE--L-ALANINE LIGASE"/>
    <property type="match status" value="1"/>
</dbReference>
<evidence type="ECO:0000256" key="16">
    <source>
        <dbReference type="ARBA" id="ARBA00023316"/>
    </source>
</evidence>
<dbReference type="UniPathway" id="UPA00219"/>
<dbReference type="InterPro" id="IPR034746">
    <property type="entry name" value="POTRA"/>
</dbReference>
<dbReference type="GO" id="GO:0008763">
    <property type="term" value="F:UDP-N-acetylmuramate-L-alanine ligase activity"/>
    <property type="evidence" value="ECO:0007669"/>
    <property type="project" value="UniProtKB-UniRule"/>
</dbReference>
<keyword evidence="22" id="KW-1185">Reference proteome</keyword>
<dbReference type="HAMAP" id="MF_00046">
    <property type="entry name" value="MurC"/>
    <property type="match status" value="1"/>
</dbReference>
<dbReference type="GO" id="GO:0009252">
    <property type="term" value="P:peptidoglycan biosynthetic process"/>
    <property type="evidence" value="ECO:0007669"/>
    <property type="project" value="UniProtKB-UniRule"/>
</dbReference>
<evidence type="ECO:0000256" key="15">
    <source>
        <dbReference type="ARBA" id="ARBA00023306"/>
    </source>
</evidence>
<evidence type="ECO:0000256" key="17">
    <source>
        <dbReference type="ARBA" id="ARBA00047833"/>
    </source>
</evidence>
<dbReference type="AlphaFoldDB" id="A0A1A9GNA8"/>
<dbReference type="GO" id="GO:0043093">
    <property type="term" value="P:FtsZ-dependent cytokinesis"/>
    <property type="evidence" value="ECO:0007669"/>
    <property type="project" value="UniProtKB-UniRule"/>
</dbReference>
<dbReference type="InterPro" id="IPR013221">
    <property type="entry name" value="Mur_ligase_cen"/>
</dbReference>
<dbReference type="GO" id="GO:0090529">
    <property type="term" value="P:cell septum assembly"/>
    <property type="evidence" value="ECO:0007669"/>
    <property type="project" value="InterPro"/>
</dbReference>
<sequence length="711" mass="74309">MRLPVPDAIPGVAELGRVHFIGIGGAGLSAIARIMAARGVTVTGSDDQDTPFLPSLRELGVTCHLGYDASHLGDLGPDDAVVVTTAAREDNPEVLEARRRGLRLLPRSAGLASVMADRRVLAVAGTHGKTTTTSLLTVALLACDTDPTYAVGGVLSATGRNADAGSGELFVAEADESDGAFLVYRPHAAIVTNVGADHLDTWGTEEAYRAAFTEFVATIDADGFLVACVDDPGAEALRPVAEARGLTFVGVGEGEHADLRALDVVLEGTTSTFTVVDRGTELGRVRLAIPGRHYVLDALAALGVGLRLGLPFEGLKAGLEAFGGTGRRMEAKGEAGGVRVYDSYAHQPIEIAGDLEAARSVAGQGRVIVAFQPHLVSRTRIFGARMGEALGAADEVVVLGVYLAREDADPAVTGALVADHVPLPAERVAFVPDLDDVPAALVARARPGDLVLTLGAGSVTEIGPGSSHCCGRAAVAESSRRRFARRQWARRWLRLRYVVIGVLTLALLAVGAWALWFSSLLAVEKVEVVGADVLSAEEVEAAAAVPMGDPVARVDLDAVRARVESLAVVRSADVTRAWPDGVRVAVEERVAVAVVRIGAVLRGMDSDGVVFRDYREPPGDLPRVDALSGVTSEALREGAAVVSALPEDLAAGVDHVQVGSVDQIRLVLRDGRQVVWGSASDSEQKAAVLEVLLQQDGKVFDVSVPATPTTR</sequence>
<evidence type="ECO:0000256" key="12">
    <source>
        <dbReference type="ARBA" id="ARBA00022984"/>
    </source>
</evidence>
<evidence type="ECO:0000256" key="19">
    <source>
        <dbReference type="HAMAP-Rule" id="MF_00911"/>
    </source>
</evidence>
<dbReference type="HAMAP" id="MF_00911">
    <property type="entry name" value="FtsQ_subfam"/>
    <property type="match status" value="1"/>
</dbReference>
<reference evidence="21 22" key="1">
    <citation type="submission" date="2016-03" db="EMBL/GenBank/DDBJ databases">
        <title>Complete genome sequence of a soil Actinobacterium, Nocardioides dokdonensis FR1436.</title>
        <authorList>
            <person name="Kwon S.-K."/>
            <person name="Kim K."/>
            <person name="Kim J.F."/>
        </authorList>
    </citation>
    <scope>NUCLEOTIDE SEQUENCE [LARGE SCALE GENOMIC DNA]</scope>
    <source>
        <strain evidence="21 22">FR1436</strain>
    </source>
</reference>
<dbReference type="Pfam" id="PF02875">
    <property type="entry name" value="Mur_ligase_C"/>
    <property type="match status" value="1"/>
</dbReference>
<keyword evidence="10 18" id="KW-0067">ATP-binding</keyword>
<evidence type="ECO:0000256" key="7">
    <source>
        <dbReference type="ARBA" id="ARBA00022618"/>
    </source>
</evidence>
<keyword evidence="9 18" id="KW-0547">Nucleotide-binding</keyword>
<dbReference type="GO" id="GO:0005886">
    <property type="term" value="C:plasma membrane"/>
    <property type="evidence" value="ECO:0007669"/>
    <property type="project" value="UniProtKB-SubCell"/>
</dbReference>
<dbReference type="PROSITE" id="PS51779">
    <property type="entry name" value="POTRA"/>
    <property type="match status" value="1"/>
</dbReference>
<dbReference type="InterPro" id="IPR026579">
    <property type="entry name" value="FtsQ"/>
</dbReference>
<dbReference type="Gene3D" id="3.40.1190.10">
    <property type="entry name" value="Mur-like, catalytic domain"/>
    <property type="match status" value="1"/>
</dbReference>
<dbReference type="InterPro" id="IPR036615">
    <property type="entry name" value="Mur_ligase_C_dom_sf"/>
</dbReference>
<comment type="function">
    <text evidence="18">Cell wall formation.</text>
</comment>
<dbReference type="EMBL" id="CP015079">
    <property type="protein sequence ID" value="ANH39150.1"/>
    <property type="molecule type" value="Genomic_DNA"/>
</dbReference>
<comment type="function">
    <text evidence="19">Essential cell division protein.</text>
</comment>
<evidence type="ECO:0000256" key="10">
    <source>
        <dbReference type="ARBA" id="ARBA00022840"/>
    </source>
</evidence>
<comment type="subcellular location">
    <subcellularLocation>
        <location evidence="19">Cell membrane</location>
        <topology evidence="19">Single-pass type II membrane protein</topology>
    </subcellularLocation>
    <subcellularLocation>
        <location evidence="2 18">Cytoplasm</location>
    </subcellularLocation>
    <subcellularLocation>
        <location evidence="1">Membrane</location>
    </subcellularLocation>
    <text evidence="19">Localizes to the division septum.</text>
</comment>
<dbReference type="InterPro" id="IPR005548">
    <property type="entry name" value="Cell_div_FtsQ/DivIB_C"/>
</dbReference>
<evidence type="ECO:0000256" key="5">
    <source>
        <dbReference type="ARBA" id="ARBA00022490"/>
    </source>
</evidence>
<evidence type="ECO:0000256" key="18">
    <source>
        <dbReference type="HAMAP-Rule" id="MF_00046"/>
    </source>
</evidence>
<evidence type="ECO:0000256" key="8">
    <source>
        <dbReference type="ARBA" id="ARBA00022692"/>
    </source>
</evidence>
<evidence type="ECO:0000313" key="22">
    <source>
        <dbReference type="Proteomes" id="UP000077868"/>
    </source>
</evidence>
<keyword evidence="16 18" id="KW-0961">Cell wall biogenesis/degradation</keyword>
<dbReference type="Proteomes" id="UP000077868">
    <property type="component" value="Chromosome"/>
</dbReference>
<evidence type="ECO:0000313" key="21">
    <source>
        <dbReference type="EMBL" id="ANH39150.1"/>
    </source>
</evidence>
<proteinExistence type="inferred from homology"/>
<evidence type="ECO:0000259" key="20">
    <source>
        <dbReference type="PROSITE" id="PS51779"/>
    </source>
</evidence>
<dbReference type="Gene3D" id="3.90.190.20">
    <property type="entry name" value="Mur ligase, C-terminal domain"/>
    <property type="match status" value="1"/>
</dbReference>
<name>A0A1A9GNA8_9ACTN</name>
<dbReference type="Gene3D" id="3.40.50.720">
    <property type="entry name" value="NAD(P)-binding Rossmann-like Domain"/>
    <property type="match status" value="1"/>
</dbReference>
<dbReference type="GO" id="GO:0008360">
    <property type="term" value="P:regulation of cell shape"/>
    <property type="evidence" value="ECO:0007669"/>
    <property type="project" value="UniProtKB-KW"/>
</dbReference>
<evidence type="ECO:0000256" key="6">
    <source>
        <dbReference type="ARBA" id="ARBA00022598"/>
    </source>
</evidence>
<keyword evidence="7 19" id="KW-0132">Cell division</keyword>
<evidence type="ECO:0000256" key="2">
    <source>
        <dbReference type="ARBA" id="ARBA00004496"/>
    </source>
</evidence>
<gene>
    <name evidence="18 21" type="primary">murC</name>
    <name evidence="19" type="synonym">ftsQ</name>
    <name evidence="21" type="ORF">I601_2734</name>
</gene>
<dbReference type="InterPro" id="IPR050061">
    <property type="entry name" value="MurCDEF_pg_biosynth"/>
</dbReference>
<keyword evidence="8 19" id="KW-0812">Transmembrane</keyword>
<organism evidence="21 22">
    <name type="scientific">Nocardioides dokdonensis FR1436</name>
    <dbReference type="NCBI Taxonomy" id="1300347"/>
    <lineage>
        <taxon>Bacteria</taxon>
        <taxon>Bacillati</taxon>
        <taxon>Actinomycetota</taxon>
        <taxon>Actinomycetes</taxon>
        <taxon>Propionibacteriales</taxon>
        <taxon>Nocardioidaceae</taxon>
        <taxon>Nocardioides</taxon>
    </lineage>
</organism>
<dbReference type="PATRIC" id="fig|1300347.3.peg.2729"/>
<dbReference type="NCBIfam" id="TIGR01082">
    <property type="entry name" value="murC"/>
    <property type="match status" value="1"/>
</dbReference>